<accession>A0A1H3AFB6</accession>
<feature type="binding site" evidence="3">
    <location>
        <position position="140"/>
    </location>
    <ligand>
        <name>a divalent metal cation</name>
        <dbReference type="ChEBI" id="CHEBI:60240"/>
    </ligand>
</feature>
<evidence type="ECO:0000256" key="1">
    <source>
        <dbReference type="ARBA" id="ARBA00008853"/>
    </source>
</evidence>
<reference evidence="6" key="1">
    <citation type="submission" date="2016-10" db="EMBL/GenBank/DDBJ databases">
        <authorList>
            <person name="Varghese N."/>
            <person name="Submissions S."/>
        </authorList>
    </citation>
    <scope>NUCLEOTIDE SEQUENCE [LARGE SCALE GENOMIC DNA]</scope>
    <source>
        <strain evidence="6">DSM 26922</strain>
    </source>
</reference>
<proteinExistence type="inferred from homology"/>
<dbReference type="InterPro" id="IPR013658">
    <property type="entry name" value="SGL"/>
</dbReference>
<dbReference type="Gene3D" id="2.120.10.30">
    <property type="entry name" value="TolB, C-terminal domain"/>
    <property type="match status" value="1"/>
</dbReference>
<evidence type="ECO:0000259" key="4">
    <source>
        <dbReference type="Pfam" id="PF08450"/>
    </source>
</evidence>
<evidence type="ECO:0000256" key="2">
    <source>
        <dbReference type="PIRSR" id="PIRSR605511-1"/>
    </source>
</evidence>
<keyword evidence="3" id="KW-0862">Zinc</keyword>
<keyword evidence="3" id="KW-0479">Metal-binding</keyword>
<dbReference type="EMBL" id="FNOI01000005">
    <property type="protein sequence ID" value="SDX27864.1"/>
    <property type="molecule type" value="Genomic_DNA"/>
</dbReference>
<dbReference type="GO" id="GO:0019853">
    <property type="term" value="P:L-ascorbic acid biosynthetic process"/>
    <property type="evidence" value="ECO:0007669"/>
    <property type="project" value="TreeGrafter"/>
</dbReference>
<feature type="binding site" evidence="3">
    <location>
        <position position="190"/>
    </location>
    <ligand>
        <name>a divalent metal cation</name>
        <dbReference type="ChEBI" id="CHEBI:60240"/>
    </ligand>
</feature>
<feature type="binding site" evidence="3">
    <location>
        <position position="15"/>
    </location>
    <ligand>
        <name>a divalent metal cation</name>
        <dbReference type="ChEBI" id="CHEBI:60240"/>
    </ligand>
</feature>
<dbReference type="RefSeq" id="WP_089947595.1">
    <property type="nucleotide sequence ID" value="NZ_FNOI01000005.1"/>
</dbReference>
<dbReference type="AlphaFoldDB" id="A0A1H3AFB6"/>
<dbReference type="InterPro" id="IPR005511">
    <property type="entry name" value="SMP-30"/>
</dbReference>
<organism evidence="5 6">
    <name type="scientific">Litoreibacter albidus</name>
    <dbReference type="NCBI Taxonomy" id="670155"/>
    <lineage>
        <taxon>Bacteria</taxon>
        <taxon>Pseudomonadati</taxon>
        <taxon>Pseudomonadota</taxon>
        <taxon>Alphaproteobacteria</taxon>
        <taxon>Rhodobacterales</taxon>
        <taxon>Roseobacteraceae</taxon>
        <taxon>Litoreibacter</taxon>
    </lineage>
</organism>
<dbReference type="InterPro" id="IPR011042">
    <property type="entry name" value="6-blade_b-propeller_TolB-like"/>
</dbReference>
<evidence type="ECO:0000313" key="6">
    <source>
        <dbReference type="Proteomes" id="UP000199441"/>
    </source>
</evidence>
<dbReference type="OrthoDB" id="2633250at2"/>
<dbReference type="Proteomes" id="UP000199441">
    <property type="component" value="Unassembled WGS sequence"/>
</dbReference>
<name>A0A1H3AFB6_9RHOB</name>
<gene>
    <name evidence="5" type="ORF">SAMN04488001_2841</name>
</gene>
<feature type="domain" description="SMP-30/Gluconolactonase/LRE-like region" evidence="4">
    <location>
        <begin position="13"/>
        <end position="249"/>
    </location>
</feature>
<evidence type="ECO:0000256" key="3">
    <source>
        <dbReference type="PIRSR" id="PIRSR605511-2"/>
    </source>
</evidence>
<dbReference type="SUPFAM" id="SSF63829">
    <property type="entry name" value="Calcium-dependent phosphotriesterase"/>
    <property type="match status" value="1"/>
</dbReference>
<protein>
    <submittedName>
        <fullName evidence="5">Sugar lactone lactonase YvrE</fullName>
    </submittedName>
</protein>
<keyword evidence="6" id="KW-1185">Reference proteome</keyword>
<dbReference type="PRINTS" id="PR01790">
    <property type="entry name" value="SMP30FAMILY"/>
</dbReference>
<dbReference type="STRING" id="670155.SAMN04488001_2841"/>
<comment type="cofactor">
    <cofactor evidence="3">
        <name>Zn(2+)</name>
        <dbReference type="ChEBI" id="CHEBI:29105"/>
    </cofactor>
    <text evidence="3">Binds 1 divalent metal cation per subunit.</text>
</comment>
<evidence type="ECO:0000313" key="5">
    <source>
        <dbReference type="EMBL" id="SDX27864.1"/>
    </source>
</evidence>
<sequence>MSATIHDDRACILGEGAFWHPLLNKLFWVDIIGRRMLCDDGRAWQFNEHVSAIGWVSETVLLIATETALITFDLTTEARQTVCPLEADNPATRSNDGRADPYGGFWIGTMGKNTEPDAGAIYRYYKGELRRLFAPITISNAICFTPDGAYAYFTDTYYARVMKVALDPDGWPCAPPSRILDLSKEGFNPDGAITTADGELLIAQWGASNVAHYGPFGNLRGTFDLPTAHITCPALGGPKLSTLFVTTAQQGLSPEARAAQPDAGKTFAIETPLRGTPAPQVLLPDS</sequence>
<feature type="binding site" evidence="3">
    <location>
        <position position="95"/>
    </location>
    <ligand>
        <name>substrate</name>
    </ligand>
</feature>
<dbReference type="Pfam" id="PF08450">
    <property type="entry name" value="SGL"/>
    <property type="match status" value="1"/>
</dbReference>
<dbReference type="GO" id="GO:0004341">
    <property type="term" value="F:gluconolactonase activity"/>
    <property type="evidence" value="ECO:0007669"/>
    <property type="project" value="TreeGrafter"/>
</dbReference>
<dbReference type="PANTHER" id="PTHR10907:SF47">
    <property type="entry name" value="REGUCALCIN"/>
    <property type="match status" value="1"/>
</dbReference>
<dbReference type="GO" id="GO:0005509">
    <property type="term" value="F:calcium ion binding"/>
    <property type="evidence" value="ECO:0007669"/>
    <property type="project" value="TreeGrafter"/>
</dbReference>
<dbReference type="PANTHER" id="PTHR10907">
    <property type="entry name" value="REGUCALCIN"/>
    <property type="match status" value="1"/>
</dbReference>
<feature type="binding site" evidence="3">
    <location>
        <position position="93"/>
    </location>
    <ligand>
        <name>substrate</name>
    </ligand>
</feature>
<comment type="similarity">
    <text evidence="1">Belongs to the SMP-30/CGR1 family.</text>
</comment>
<feature type="active site" description="Proton donor/acceptor" evidence="2">
    <location>
        <position position="190"/>
    </location>
</feature>